<protein>
    <submittedName>
        <fullName evidence="1">Uncharacterized protein</fullName>
    </submittedName>
</protein>
<dbReference type="Proteomes" id="UP001221302">
    <property type="component" value="Unassembled WGS sequence"/>
</dbReference>
<gene>
    <name evidence="1" type="ORF">P0M35_02105</name>
</gene>
<comment type="caution">
    <text evidence="1">The sequence shown here is derived from an EMBL/GenBank/DDBJ whole genome shotgun (WGS) entry which is preliminary data.</text>
</comment>
<dbReference type="AlphaFoldDB" id="A0AAE3NU45"/>
<reference evidence="1" key="1">
    <citation type="submission" date="2023-03" db="EMBL/GenBank/DDBJ databases">
        <title>Stygiobacter electus gen. nov., sp. nov., facultatively anaerobic thermotolerant bacterium of the class Ignavibacteria from a well of Yessentuki mineral water deposit.</title>
        <authorList>
            <person name="Podosokorskaya O.A."/>
            <person name="Elcheninov A.G."/>
            <person name="Petrova N.F."/>
            <person name="Zavarzina D.G."/>
            <person name="Kublanov I.V."/>
            <person name="Merkel A.Y."/>
        </authorList>
    </citation>
    <scope>NUCLEOTIDE SEQUENCE</scope>
    <source>
        <strain evidence="1">09-Me</strain>
    </source>
</reference>
<organism evidence="1 2">
    <name type="scientific">Stygiobacter electus</name>
    <dbReference type="NCBI Taxonomy" id="3032292"/>
    <lineage>
        <taxon>Bacteria</taxon>
        <taxon>Pseudomonadati</taxon>
        <taxon>Ignavibacteriota</taxon>
        <taxon>Ignavibacteria</taxon>
        <taxon>Ignavibacteriales</taxon>
        <taxon>Melioribacteraceae</taxon>
        <taxon>Stygiobacter</taxon>
    </lineage>
</organism>
<proteinExistence type="predicted"/>
<sequence length="112" mass="13854">MTKLQFKNYTYTFDKNEKKILLNFCDTLLKQMQADENFFQDVRAFTSITEKLRSNEYEIKLTKEERTKLVFRIKENLDNMKKQASKGFFIRRWFYKQAYNQFKNIFEKHFSD</sequence>
<keyword evidence="2" id="KW-1185">Reference proteome</keyword>
<evidence type="ECO:0000313" key="1">
    <source>
        <dbReference type="EMBL" id="MDF1610931.1"/>
    </source>
</evidence>
<accession>A0AAE3NU45</accession>
<dbReference type="RefSeq" id="WP_321534697.1">
    <property type="nucleotide sequence ID" value="NZ_JARGDL010000002.1"/>
</dbReference>
<name>A0AAE3NU45_9BACT</name>
<dbReference type="EMBL" id="JARGDL010000002">
    <property type="protein sequence ID" value="MDF1610931.1"/>
    <property type="molecule type" value="Genomic_DNA"/>
</dbReference>
<evidence type="ECO:0000313" key="2">
    <source>
        <dbReference type="Proteomes" id="UP001221302"/>
    </source>
</evidence>